<feature type="compositionally biased region" description="Low complexity" evidence="1">
    <location>
        <begin position="142"/>
        <end position="157"/>
    </location>
</feature>
<gene>
    <name evidence="2" type="ORF">EXIGLDRAFT_777151</name>
</gene>
<evidence type="ECO:0000313" key="3">
    <source>
        <dbReference type="Proteomes" id="UP000077266"/>
    </source>
</evidence>
<dbReference type="AlphaFoldDB" id="A0A165D612"/>
<organism evidence="2 3">
    <name type="scientific">Exidia glandulosa HHB12029</name>
    <dbReference type="NCBI Taxonomy" id="1314781"/>
    <lineage>
        <taxon>Eukaryota</taxon>
        <taxon>Fungi</taxon>
        <taxon>Dikarya</taxon>
        <taxon>Basidiomycota</taxon>
        <taxon>Agaricomycotina</taxon>
        <taxon>Agaricomycetes</taxon>
        <taxon>Auriculariales</taxon>
        <taxon>Exidiaceae</taxon>
        <taxon>Exidia</taxon>
    </lineage>
</organism>
<dbReference type="OrthoDB" id="3362250at2759"/>
<reference evidence="2 3" key="1">
    <citation type="journal article" date="2016" name="Mol. Biol. Evol.">
        <title>Comparative Genomics of Early-Diverging Mushroom-Forming Fungi Provides Insights into the Origins of Lignocellulose Decay Capabilities.</title>
        <authorList>
            <person name="Nagy L.G."/>
            <person name="Riley R."/>
            <person name="Tritt A."/>
            <person name="Adam C."/>
            <person name="Daum C."/>
            <person name="Floudas D."/>
            <person name="Sun H."/>
            <person name="Yadav J.S."/>
            <person name="Pangilinan J."/>
            <person name="Larsson K.H."/>
            <person name="Matsuura K."/>
            <person name="Barry K."/>
            <person name="Labutti K."/>
            <person name="Kuo R."/>
            <person name="Ohm R.A."/>
            <person name="Bhattacharya S.S."/>
            <person name="Shirouzu T."/>
            <person name="Yoshinaga Y."/>
            <person name="Martin F.M."/>
            <person name="Grigoriev I.V."/>
            <person name="Hibbett D.S."/>
        </authorList>
    </citation>
    <scope>NUCLEOTIDE SEQUENCE [LARGE SCALE GENOMIC DNA]</scope>
    <source>
        <strain evidence="2 3">HHB12029</strain>
    </source>
</reference>
<accession>A0A165D612</accession>
<dbReference type="Proteomes" id="UP000077266">
    <property type="component" value="Unassembled WGS sequence"/>
</dbReference>
<evidence type="ECO:0000256" key="1">
    <source>
        <dbReference type="SAM" id="MobiDB-lite"/>
    </source>
</evidence>
<sequence length="337" mass="37467">MLPMHASPHALVRYKVKSSDLFSQNRVIVEDADGNTAWYKERTLHENEVVESVFQNTTPPSLRWSIHTPKRGWYLRLRSPAFPPGAFVHVKPVAAGPGAEVVVGTLQFGCQTFVFDYAELLAGTPRSSLSQPRRDHNPATDSPSLQPLASSSSTPTLNEPEPEARHSYPPTPSHEASQPDLLSVPSKPKPRPRPPPPPMQISQFVLTPTSRHRVRQANDEVQHTQPSLLSRILPSALHEPKANSYTSAFELDVRPPQQQPQHVPDRGVAVPPPRPPPLLTFLDETPVFSVRTTGTIELNPKLEARLGVERSFWITIALAYLEFLEERDAFLASEESA</sequence>
<name>A0A165D612_EXIGL</name>
<dbReference type="STRING" id="1314781.A0A165D612"/>
<evidence type="ECO:0000313" key="2">
    <source>
        <dbReference type="EMBL" id="KZV83857.1"/>
    </source>
</evidence>
<protein>
    <submittedName>
        <fullName evidence="2">Uncharacterized protein</fullName>
    </submittedName>
</protein>
<keyword evidence="3" id="KW-1185">Reference proteome</keyword>
<proteinExistence type="predicted"/>
<feature type="region of interest" description="Disordered" evidence="1">
    <location>
        <begin position="126"/>
        <end position="203"/>
    </location>
</feature>
<dbReference type="InParanoid" id="A0A165D612"/>
<dbReference type="EMBL" id="KV426252">
    <property type="protein sequence ID" value="KZV83857.1"/>
    <property type="molecule type" value="Genomic_DNA"/>
</dbReference>